<dbReference type="Proteomes" id="UP001257909">
    <property type="component" value="Unassembled WGS sequence"/>
</dbReference>
<proteinExistence type="inferred from homology"/>
<dbReference type="RefSeq" id="WP_310278697.1">
    <property type="nucleotide sequence ID" value="NZ_JAVDWR010000007.1"/>
</dbReference>
<dbReference type="PANTHER" id="PTHR35562:SF1">
    <property type="entry name" value="UPF0115 PROTEIN YFCN"/>
    <property type="match status" value="1"/>
</dbReference>
<dbReference type="Gene3D" id="3.30.1370.110">
    <property type="match status" value="1"/>
</dbReference>
<evidence type="ECO:0000256" key="5">
    <source>
        <dbReference type="ARBA" id="ARBA00022884"/>
    </source>
</evidence>
<accession>A0ABU1W0I8</accession>
<comment type="caution">
    <text evidence="9">The sequence shown here is derived from an EMBL/GenBank/DDBJ whole genome shotgun (WGS) entry which is preliminary data.</text>
</comment>
<dbReference type="InterPro" id="IPR002625">
    <property type="entry name" value="Smr_dom"/>
</dbReference>
<keyword evidence="4 6" id="KW-0378">Hydrolase</keyword>
<comment type="similarity">
    <text evidence="6">Belongs to the SmrB family.</text>
</comment>
<keyword evidence="1 6" id="KW-0540">Nuclease</keyword>
<keyword evidence="3 6" id="KW-0255">Endonuclease</keyword>
<dbReference type="Pfam" id="PF01713">
    <property type="entry name" value="Smr"/>
    <property type="match status" value="1"/>
</dbReference>
<keyword evidence="5 6" id="KW-0694">RNA-binding</keyword>
<evidence type="ECO:0000313" key="10">
    <source>
        <dbReference type="Proteomes" id="UP001257909"/>
    </source>
</evidence>
<dbReference type="InterPro" id="IPR036063">
    <property type="entry name" value="Smr_dom_sf"/>
</dbReference>
<evidence type="ECO:0000313" key="9">
    <source>
        <dbReference type="EMBL" id="MDR7121481.1"/>
    </source>
</evidence>
<comment type="subunit">
    <text evidence="6">Associates with collided ribosomes, but not with correctly translating polysomes.</text>
</comment>
<dbReference type="EMBL" id="JAVDWR010000007">
    <property type="protein sequence ID" value="MDR7121481.1"/>
    <property type="molecule type" value="Genomic_DNA"/>
</dbReference>
<dbReference type="PANTHER" id="PTHR35562">
    <property type="entry name" value="DNA ENDONUCLEASE SMRA-RELATED"/>
    <property type="match status" value="1"/>
</dbReference>
<feature type="region of interest" description="Disordered" evidence="7">
    <location>
        <begin position="1"/>
        <end position="29"/>
    </location>
</feature>
<dbReference type="EC" id="3.1.-.-" evidence="6"/>
<dbReference type="SUPFAM" id="SSF160443">
    <property type="entry name" value="SMR domain-like"/>
    <property type="match status" value="1"/>
</dbReference>
<organism evidence="9 10">
    <name type="scientific">Rheinheimera soli</name>
    <dbReference type="NCBI Taxonomy" id="443616"/>
    <lineage>
        <taxon>Bacteria</taxon>
        <taxon>Pseudomonadati</taxon>
        <taxon>Pseudomonadota</taxon>
        <taxon>Gammaproteobacteria</taxon>
        <taxon>Chromatiales</taxon>
        <taxon>Chromatiaceae</taxon>
        <taxon>Rheinheimera</taxon>
    </lineage>
</organism>
<dbReference type="NCBIfam" id="NF003432">
    <property type="entry name" value="PRK04946.1"/>
    <property type="match status" value="1"/>
</dbReference>
<keyword evidence="10" id="KW-1185">Reference proteome</keyword>
<dbReference type="InterPro" id="IPR022990">
    <property type="entry name" value="SmrB-like"/>
</dbReference>
<feature type="domain" description="Smr" evidence="8">
    <location>
        <begin position="114"/>
        <end position="189"/>
    </location>
</feature>
<evidence type="ECO:0000256" key="1">
    <source>
        <dbReference type="ARBA" id="ARBA00022722"/>
    </source>
</evidence>
<evidence type="ECO:0000256" key="7">
    <source>
        <dbReference type="SAM" id="MobiDB-lite"/>
    </source>
</evidence>
<gene>
    <name evidence="6" type="primary">smrB</name>
    <name evidence="9" type="ORF">J2W69_002432</name>
</gene>
<dbReference type="HAMAP" id="MF_01042">
    <property type="entry name" value="SmrB"/>
    <property type="match status" value="1"/>
</dbReference>
<evidence type="ECO:0000259" key="8">
    <source>
        <dbReference type="PROSITE" id="PS50828"/>
    </source>
</evidence>
<comment type="function">
    <text evidence="6">Acts as a ribosome collision sensor. Detects stalled/collided disomes (pairs of ribosomes where the leading ribosome is stalled and a second ribosome has collided with it) and endonucleolytically cleaves mRNA at the 5' boundary of the stalled ribosome. Stalled/collided disomes form a new interface (primarily via the 30S subunits) that binds SmrB. Cleaved mRNA becomes available for tmRNA ligation, leading to ribosomal subunit dissociation and rescue of stalled ribosomes.</text>
</comment>
<reference evidence="9 10" key="1">
    <citation type="submission" date="2023-07" db="EMBL/GenBank/DDBJ databases">
        <title>Sorghum-associated microbial communities from plants grown in Nebraska, USA.</title>
        <authorList>
            <person name="Schachtman D."/>
        </authorList>
    </citation>
    <scope>NUCLEOTIDE SEQUENCE [LARGE SCALE GENOMIC DNA]</scope>
    <source>
        <strain evidence="9 10">4138</strain>
    </source>
</reference>
<protein>
    <recommendedName>
        <fullName evidence="6">Ribosome rescue factor SmrB</fullName>
        <ecNumber evidence="6">3.1.-.-</ecNumber>
    </recommendedName>
</protein>
<dbReference type="SMART" id="SM00463">
    <property type="entry name" value="SMR"/>
    <property type="match status" value="1"/>
</dbReference>
<dbReference type="GO" id="GO:0004519">
    <property type="term" value="F:endonuclease activity"/>
    <property type="evidence" value="ECO:0007669"/>
    <property type="project" value="UniProtKB-KW"/>
</dbReference>
<evidence type="ECO:0000256" key="3">
    <source>
        <dbReference type="ARBA" id="ARBA00022759"/>
    </source>
</evidence>
<sequence length="192" mass="21336">MRKKTPVLDLLSEEKKNTSSSPDLPDEEKQLFRDSVTGARPLQQDKIPFARQPGKVRMAATLTNSSPDSHLFYFSDQYEGFLSDGSTLAFVQTGDDPTLARQLKRGEFRPAVVLDLHGLTQLQAKTELAGLLAYCEQQHFNCACVVHGKGLGILAKRVPNWLVQHPNVRAFHTAPTEWGRDGALLVLLRTPT</sequence>
<name>A0ABU1W0I8_9GAMM</name>
<evidence type="ECO:0000256" key="2">
    <source>
        <dbReference type="ARBA" id="ARBA00022730"/>
    </source>
</evidence>
<dbReference type="PROSITE" id="PS50828">
    <property type="entry name" value="SMR"/>
    <property type="match status" value="1"/>
</dbReference>
<evidence type="ECO:0000256" key="6">
    <source>
        <dbReference type="HAMAP-Rule" id="MF_01042"/>
    </source>
</evidence>
<keyword evidence="2 6" id="KW-0699">rRNA-binding</keyword>
<evidence type="ECO:0000256" key="4">
    <source>
        <dbReference type="ARBA" id="ARBA00022801"/>
    </source>
</evidence>